<dbReference type="AlphaFoldDB" id="A0A843XJN2"/>
<name>A0A843XJN2_COLES</name>
<proteinExistence type="predicted"/>
<reference evidence="1" key="1">
    <citation type="submission" date="2017-07" db="EMBL/GenBank/DDBJ databases">
        <title>Taro Niue Genome Assembly and Annotation.</title>
        <authorList>
            <person name="Atibalentja N."/>
            <person name="Keating K."/>
            <person name="Fields C.J."/>
        </authorList>
    </citation>
    <scope>NUCLEOTIDE SEQUENCE</scope>
    <source>
        <strain evidence="1">Niue_2</strain>
        <tissue evidence="1">Leaf</tissue>
    </source>
</reference>
<comment type="caution">
    <text evidence="1">The sequence shown here is derived from an EMBL/GenBank/DDBJ whole genome shotgun (WGS) entry which is preliminary data.</text>
</comment>
<keyword evidence="2" id="KW-1185">Reference proteome</keyword>
<sequence length="127" mass="14549">MFKTVNKVLGYNQLVDHVGTHGQRRLTEALNKDSLVQQKEYPVKYRKRHGRSWVTTRLSGKESRSRQYCPSHSECDRDCIATNPENATHRAIAFSGPVPEAERENDRSWIALQTFLVSTQGALKIHN</sequence>
<accession>A0A843XJN2</accession>
<evidence type="ECO:0000313" key="2">
    <source>
        <dbReference type="Proteomes" id="UP000652761"/>
    </source>
</evidence>
<organism evidence="1 2">
    <name type="scientific">Colocasia esculenta</name>
    <name type="common">Wild taro</name>
    <name type="synonym">Arum esculentum</name>
    <dbReference type="NCBI Taxonomy" id="4460"/>
    <lineage>
        <taxon>Eukaryota</taxon>
        <taxon>Viridiplantae</taxon>
        <taxon>Streptophyta</taxon>
        <taxon>Embryophyta</taxon>
        <taxon>Tracheophyta</taxon>
        <taxon>Spermatophyta</taxon>
        <taxon>Magnoliopsida</taxon>
        <taxon>Liliopsida</taxon>
        <taxon>Araceae</taxon>
        <taxon>Aroideae</taxon>
        <taxon>Colocasieae</taxon>
        <taxon>Colocasia</taxon>
    </lineage>
</organism>
<dbReference type="Proteomes" id="UP000652761">
    <property type="component" value="Unassembled WGS sequence"/>
</dbReference>
<evidence type="ECO:0000313" key="1">
    <source>
        <dbReference type="EMBL" id="MQM19809.1"/>
    </source>
</evidence>
<protein>
    <submittedName>
        <fullName evidence="1">Uncharacterized protein</fullName>
    </submittedName>
</protein>
<dbReference type="EMBL" id="NMUH01009225">
    <property type="protein sequence ID" value="MQM19809.1"/>
    <property type="molecule type" value="Genomic_DNA"/>
</dbReference>
<gene>
    <name evidence="1" type="ORF">Taro_052822</name>
</gene>